<organism evidence="2 3">
    <name type="scientific">Plakobranchus ocellatus</name>
    <dbReference type="NCBI Taxonomy" id="259542"/>
    <lineage>
        <taxon>Eukaryota</taxon>
        <taxon>Metazoa</taxon>
        <taxon>Spiralia</taxon>
        <taxon>Lophotrochozoa</taxon>
        <taxon>Mollusca</taxon>
        <taxon>Gastropoda</taxon>
        <taxon>Heterobranchia</taxon>
        <taxon>Euthyneura</taxon>
        <taxon>Panpulmonata</taxon>
        <taxon>Sacoglossa</taxon>
        <taxon>Placobranchoidea</taxon>
        <taxon>Plakobranchidae</taxon>
        <taxon>Plakobranchus</taxon>
    </lineage>
</organism>
<dbReference type="EMBL" id="BLXT01004580">
    <property type="protein sequence ID" value="GFO14622.1"/>
    <property type="molecule type" value="Genomic_DNA"/>
</dbReference>
<keyword evidence="3" id="KW-1185">Reference proteome</keyword>
<dbReference type="Proteomes" id="UP000735302">
    <property type="component" value="Unassembled WGS sequence"/>
</dbReference>
<comment type="caution">
    <text evidence="2">The sequence shown here is derived from an EMBL/GenBank/DDBJ whole genome shotgun (WGS) entry which is preliminary data.</text>
</comment>
<feature type="compositionally biased region" description="Acidic residues" evidence="1">
    <location>
        <begin position="1"/>
        <end position="14"/>
    </location>
</feature>
<sequence length="105" mass="11564">MTIIIIEEEEEEEGGGGGGGGGGEGEEEEEEEYAIINLCREIIQTGNNGKSTFKYLISYAFLTGEETLPPLQGIRLYLNVSISGFRPQQVRILVVTRIVRADKKD</sequence>
<evidence type="ECO:0000313" key="2">
    <source>
        <dbReference type="EMBL" id="GFO14622.1"/>
    </source>
</evidence>
<evidence type="ECO:0000256" key="1">
    <source>
        <dbReference type="SAM" id="MobiDB-lite"/>
    </source>
</evidence>
<proteinExistence type="predicted"/>
<accession>A0AAV4B618</accession>
<feature type="region of interest" description="Disordered" evidence="1">
    <location>
        <begin position="1"/>
        <end position="30"/>
    </location>
</feature>
<protein>
    <submittedName>
        <fullName evidence="2">Uncharacterized protein</fullName>
    </submittedName>
</protein>
<name>A0AAV4B618_9GAST</name>
<gene>
    <name evidence="2" type="ORF">PoB_004112700</name>
</gene>
<dbReference type="AlphaFoldDB" id="A0AAV4B618"/>
<reference evidence="2 3" key="1">
    <citation type="journal article" date="2021" name="Elife">
        <title>Chloroplast acquisition without the gene transfer in kleptoplastic sea slugs, Plakobranchus ocellatus.</title>
        <authorList>
            <person name="Maeda T."/>
            <person name="Takahashi S."/>
            <person name="Yoshida T."/>
            <person name="Shimamura S."/>
            <person name="Takaki Y."/>
            <person name="Nagai Y."/>
            <person name="Toyoda A."/>
            <person name="Suzuki Y."/>
            <person name="Arimoto A."/>
            <person name="Ishii H."/>
            <person name="Satoh N."/>
            <person name="Nishiyama T."/>
            <person name="Hasebe M."/>
            <person name="Maruyama T."/>
            <person name="Minagawa J."/>
            <person name="Obokata J."/>
            <person name="Shigenobu S."/>
        </authorList>
    </citation>
    <scope>NUCLEOTIDE SEQUENCE [LARGE SCALE GENOMIC DNA]</scope>
</reference>
<evidence type="ECO:0000313" key="3">
    <source>
        <dbReference type="Proteomes" id="UP000735302"/>
    </source>
</evidence>